<name>A0A4Y9ERC2_9SPHN</name>
<reference evidence="3 4" key="1">
    <citation type="submission" date="2019-02" db="EMBL/GenBank/DDBJ databases">
        <title>Polymorphobacter sp. isolated from the lake at the Tibet of China.</title>
        <authorList>
            <person name="Li A."/>
        </authorList>
    </citation>
    <scope>NUCLEOTIDE SEQUENCE [LARGE SCALE GENOMIC DNA]</scope>
    <source>
        <strain evidence="3 4">DJ1R-1</strain>
    </source>
</reference>
<evidence type="ECO:0000313" key="4">
    <source>
        <dbReference type="Proteomes" id="UP000297737"/>
    </source>
</evidence>
<dbReference type="InterPro" id="IPR029069">
    <property type="entry name" value="HotDog_dom_sf"/>
</dbReference>
<keyword evidence="4" id="KW-1185">Reference proteome</keyword>
<accession>A0A4Y9ERC2</accession>
<dbReference type="InterPro" id="IPR049450">
    <property type="entry name" value="ACOT8-like_C"/>
</dbReference>
<dbReference type="InterPro" id="IPR042171">
    <property type="entry name" value="Acyl-CoA_hotdog"/>
</dbReference>
<dbReference type="Pfam" id="PF20789">
    <property type="entry name" value="4HBT_3C"/>
    <property type="match status" value="1"/>
</dbReference>
<evidence type="ECO:0000313" key="3">
    <source>
        <dbReference type="EMBL" id="TFU06197.1"/>
    </source>
</evidence>
<dbReference type="InterPro" id="IPR049449">
    <property type="entry name" value="TesB_ACOT8-like_N"/>
</dbReference>
<dbReference type="Gene3D" id="2.40.160.210">
    <property type="entry name" value="Acyl-CoA thioesterase, double hotdog domain"/>
    <property type="match status" value="1"/>
</dbReference>
<dbReference type="RefSeq" id="WP_135244920.1">
    <property type="nucleotide sequence ID" value="NZ_SIHO01000001.1"/>
</dbReference>
<gene>
    <name evidence="3" type="ORF">EUV02_04085</name>
</gene>
<dbReference type="AlphaFoldDB" id="A0A4Y9ERC2"/>
<feature type="domain" description="Acyl-CoA thioesterase-like C-terminal" evidence="2">
    <location>
        <begin position="128"/>
        <end position="263"/>
    </location>
</feature>
<feature type="domain" description="Acyl-CoA thioesterase-like N-terminal HotDog" evidence="1">
    <location>
        <begin position="25"/>
        <end position="108"/>
    </location>
</feature>
<organism evidence="3 4">
    <name type="scientific">Glacieibacterium arshaanense</name>
    <dbReference type="NCBI Taxonomy" id="2511025"/>
    <lineage>
        <taxon>Bacteria</taxon>
        <taxon>Pseudomonadati</taxon>
        <taxon>Pseudomonadota</taxon>
        <taxon>Alphaproteobacteria</taxon>
        <taxon>Sphingomonadales</taxon>
        <taxon>Sphingosinicellaceae</taxon>
        <taxon>Glacieibacterium</taxon>
    </lineage>
</organism>
<dbReference type="OrthoDB" id="7059210at2"/>
<dbReference type="Pfam" id="PF13622">
    <property type="entry name" value="4HBT_3"/>
    <property type="match status" value="1"/>
</dbReference>
<proteinExistence type="predicted"/>
<dbReference type="EMBL" id="SIHO01000001">
    <property type="protein sequence ID" value="TFU06197.1"/>
    <property type="molecule type" value="Genomic_DNA"/>
</dbReference>
<dbReference type="SUPFAM" id="SSF54637">
    <property type="entry name" value="Thioesterase/thiol ester dehydrase-isomerase"/>
    <property type="match status" value="2"/>
</dbReference>
<sequence>MSDTIPYTQLLAGAQARDGRLHIDIPADWAQGRTAYGGLTAALCVEAAGLAAANLPPLRSAQFAFIGPAAGQLHATPTVLRRGKSATYIGVDLAGDDGIATRALLCFGAARPSRLTYDALPAPEVPAPEACAEFFRGGMGPAFAVHFESRLAGGARPFSPGEKPEMMLWMRHRDIGARDSVSGLVALADALPAAALVLFPERAPFSTATWSVDLLVDAPHSDSGWWLLHSVADSAGNGYSTQAMTMWNDRGEAVLVARQNVVVFI</sequence>
<dbReference type="Proteomes" id="UP000297737">
    <property type="component" value="Unassembled WGS sequence"/>
</dbReference>
<protein>
    <submittedName>
        <fullName evidence="3">Thioesterase family protein</fullName>
    </submittedName>
</protein>
<evidence type="ECO:0000259" key="1">
    <source>
        <dbReference type="Pfam" id="PF13622"/>
    </source>
</evidence>
<comment type="caution">
    <text evidence="3">The sequence shown here is derived from an EMBL/GenBank/DDBJ whole genome shotgun (WGS) entry which is preliminary data.</text>
</comment>
<evidence type="ECO:0000259" key="2">
    <source>
        <dbReference type="Pfam" id="PF20789"/>
    </source>
</evidence>